<dbReference type="AlphaFoldDB" id="A0A1I7V1K8"/>
<keyword evidence="2" id="KW-1185">Reference proteome</keyword>
<organism evidence="2 3">
    <name type="scientific">Caenorhabditis tropicalis</name>
    <dbReference type="NCBI Taxonomy" id="1561998"/>
    <lineage>
        <taxon>Eukaryota</taxon>
        <taxon>Metazoa</taxon>
        <taxon>Ecdysozoa</taxon>
        <taxon>Nematoda</taxon>
        <taxon>Chromadorea</taxon>
        <taxon>Rhabditida</taxon>
        <taxon>Rhabditina</taxon>
        <taxon>Rhabditomorpha</taxon>
        <taxon>Rhabditoidea</taxon>
        <taxon>Rhabditidae</taxon>
        <taxon>Peloderinae</taxon>
        <taxon>Caenorhabditis</taxon>
    </lineage>
</organism>
<sequence>MSNVSRPVATFPVIRDFKPRGLCSGEEAVVLGDGGPSAFRRYEAPLTLGNLVSATAQVWRAITDSNPSVSALDTMTALAPVFALNTVTASAMADALAPVLNRTAPSSGPGSPMAPSSAHSLAPSSTPTPNSLSGSLTPPSSSARSSMTPSSAPSSVQITFKYLQLTGLPPWTPENAGDYEKLYTNYQRKRLLMKKGDPPEPLDPGTPEFDHRYQEALENAKTSKVYQDEKIVLRSALFDPSNPALPQLVFHPSHSFMHYQRYMTDKMYIFKVRDRWQQMKAESGAEYWEWAIRSSDVVDEHVKQLELGYIIVEKRSYERKRKYEEGAENGISIDSAEEEAKKEK</sequence>
<evidence type="ECO:0000256" key="1">
    <source>
        <dbReference type="SAM" id="MobiDB-lite"/>
    </source>
</evidence>
<feature type="region of interest" description="Disordered" evidence="1">
    <location>
        <begin position="103"/>
        <end position="152"/>
    </location>
</feature>
<feature type="compositionally biased region" description="Low complexity" evidence="1">
    <location>
        <begin position="104"/>
        <end position="152"/>
    </location>
</feature>
<dbReference type="eggNOG" id="ENOG502T3F3">
    <property type="taxonomic scope" value="Eukaryota"/>
</dbReference>
<evidence type="ECO:0000313" key="3">
    <source>
        <dbReference type="WBParaSite" id="Csp11.Scaffold630.g21482.t1"/>
    </source>
</evidence>
<dbReference type="WBParaSite" id="Csp11.Scaffold630.g21482.t1">
    <property type="protein sequence ID" value="Csp11.Scaffold630.g21482.t1"/>
    <property type="gene ID" value="Csp11.Scaffold630.g21482"/>
</dbReference>
<reference evidence="3" key="1">
    <citation type="submission" date="2016-11" db="UniProtKB">
        <authorList>
            <consortium name="WormBaseParasite"/>
        </authorList>
    </citation>
    <scope>IDENTIFICATION</scope>
</reference>
<proteinExistence type="predicted"/>
<dbReference type="Proteomes" id="UP000095282">
    <property type="component" value="Unplaced"/>
</dbReference>
<feature type="region of interest" description="Disordered" evidence="1">
    <location>
        <begin position="323"/>
        <end position="344"/>
    </location>
</feature>
<name>A0A1I7V1K8_9PELO</name>
<protein>
    <submittedName>
        <fullName evidence="3">HMG box domain-containing protein</fullName>
    </submittedName>
</protein>
<evidence type="ECO:0000313" key="2">
    <source>
        <dbReference type="Proteomes" id="UP000095282"/>
    </source>
</evidence>
<accession>A0A1I7V1K8</accession>
<dbReference type="STRING" id="1561998.A0A1I7V1K8"/>